<evidence type="ECO:0000313" key="5">
    <source>
        <dbReference type="EMBL" id="MBE3607893.1"/>
    </source>
</evidence>
<organism evidence="5 6">
    <name type="scientific">Campylobacter californiensis</name>
    <dbReference type="NCBI Taxonomy" id="1032243"/>
    <lineage>
        <taxon>Bacteria</taxon>
        <taxon>Pseudomonadati</taxon>
        <taxon>Campylobacterota</taxon>
        <taxon>Epsilonproteobacteria</taxon>
        <taxon>Campylobacterales</taxon>
        <taxon>Campylobacteraceae</taxon>
        <taxon>Campylobacter</taxon>
    </lineage>
</organism>
<sequence length="129" mass="14302">MIKAKILNITTKNGVSLYKFQAAQICLFMLSLDRIDGVFEGRDVMLNFKSSDVIIATKELEACSVKNKIPALVTKISAGEILSVIHLKFDKFEFESIITAGSCKDLNLKVGERVFAYVKSTSLHISEVI</sequence>
<gene>
    <name evidence="4" type="ORF">CCAL12919_08350</name>
    <name evidence="5" type="ORF">CCAL9337_03995</name>
</gene>
<feature type="domain" description="Mop" evidence="3">
    <location>
        <begin position="62"/>
        <end position="127"/>
    </location>
</feature>
<evidence type="ECO:0000256" key="2">
    <source>
        <dbReference type="PROSITE-ProRule" id="PRU01213"/>
    </source>
</evidence>
<evidence type="ECO:0000313" key="4">
    <source>
        <dbReference type="EMBL" id="MBE2987122.1"/>
    </source>
</evidence>
<evidence type="ECO:0000256" key="1">
    <source>
        <dbReference type="ARBA" id="ARBA00022505"/>
    </source>
</evidence>
<dbReference type="Gene3D" id="2.40.50.100">
    <property type="match status" value="1"/>
</dbReference>
<dbReference type="Pfam" id="PF03459">
    <property type="entry name" value="TOBE"/>
    <property type="match status" value="1"/>
</dbReference>
<dbReference type="Proteomes" id="UP001318760">
    <property type="component" value="Unassembled WGS sequence"/>
</dbReference>
<dbReference type="AlphaFoldDB" id="A0AAW3ZX74"/>
<reference evidence="5 6" key="1">
    <citation type="submission" date="2015-08" db="EMBL/GenBank/DDBJ databases">
        <title>Comparative genomics of the Campylobacter concisus group.</title>
        <authorList>
            <person name="Yee E."/>
            <person name="Chapman M.H."/>
            <person name="Huynh S."/>
            <person name="Bono J.L."/>
            <person name="On S.L."/>
            <person name="St Leger J."/>
            <person name="Foster G."/>
            <person name="Parker C.T."/>
            <person name="Miller W.G."/>
        </authorList>
    </citation>
    <scope>NUCLEOTIDE SEQUENCE [LARGE SCALE GENOMIC DNA]</scope>
    <source>
        <strain evidence="5 6">RM9337</strain>
    </source>
</reference>
<dbReference type="InterPro" id="IPR004606">
    <property type="entry name" value="Mop_domain"/>
</dbReference>
<dbReference type="GO" id="GO:0015689">
    <property type="term" value="P:molybdate ion transport"/>
    <property type="evidence" value="ECO:0007669"/>
    <property type="project" value="InterPro"/>
</dbReference>
<dbReference type="EMBL" id="JADBHS010000018">
    <property type="protein sequence ID" value="MBE2987122.1"/>
    <property type="molecule type" value="Genomic_DNA"/>
</dbReference>
<proteinExistence type="predicted"/>
<evidence type="ECO:0000259" key="3">
    <source>
        <dbReference type="PROSITE" id="PS51866"/>
    </source>
</evidence>
<protein>
    <submittedName>
        <fullName evidence="5">TOBE domain-containing protein</fullName>
    </submittedName>
</protein>
<reference evidence="4 7" key="2">
    <citation type="submission" date="2020-10" db="EMBL/GenBank/DDBJ databases">
        <title>Campylobacter californiensis sp. nov. isolated from cattle and feral swine in California.</title>
        <authorList>
            <person name="Miller W.G."/>
        </authorList>
    </citation>
    <scope>NUCLEOTIDE SEQUENCE [LARGE SCALE GENOMIC DNA]</scope>
    <source>
        <strain evidence="4 7">RM12919</strain>
    </source>
</reference>
<name>A0AAW3ZX74_9BACT</name>
<dbReference type="InterPro" id="IPR005116">
    <property type="entry name" value="Transp-assoc_OB_typ1"/>
</dbReference>
<dbReference type="InterPro" id="IPR008995">
    <property type="entry name" value="Mo/tungstate-bd_C_term_dom"/>
</dbReference>
<accession>A0AAW3ZX74</accession>
<dbReference type="SUPFAM" id="SSF50331">
    <property type="entry name" value="MOP-like"/>
    <property type="match status" value="1"/>
</dbReference>
<dbReference type="EMBL" id="LIWG01000003">
    <property type="protein sequence ID" value="MBE3607893.1"/>
    <property type="molecule type" value="Genomic_DNA"/>
</dbReference>
<evidence type="ECO:0000313" key="7">
    <source>
        <dbReference type="Proteomes" id="UP001318760"/>
    </source>
</evidence>
<dbReference type="Proteomes" id="UP000650616">
    <property type="component" value="Unassembled WGS sequence"/>
</dbReference>
<dbReference type="PROSITE" id="PS51866">
    <property type="entry name" value="MOP"/>
    <property type="match status" value="1"/>
</dbReference>
<comment type="caution">
    <text evidence="5">The sequence shown here is derived from an EMBL/GenBank/DDBJ whole genome shotgun (WGS) entry which is preliminary data.</text>
</comment>
<evidence type="ECO:0000313" key="6">
    <source>
        <dbReference type="Proteomes" id="UP000650616"/>
    </source>
</evidence>
<keyword evidence="1 2" id="KW-0500">Molybdenum</keyword>
<dbReference type="RefSeq" id="WP_170015927.1">
    <property type="nucleotide sequence ID" value="NZ_CP012545.1"/>
</dbReference>
<keyword evidence="6" id="KW-1185">Reference proteome</keyword>